<keyword evidence="2" id="KW-0808">Transferase</keyword>
<keyword evidence="3" id="KW-0472">Membrane</keyword>
<feature type="transmembrane region" description="Helical" evidence="3">
    <location>
        <begin position="6"/>
        <end position="25"/>
    </location>
</feature>
<dbReference type="GO" id="GO:0016757">
    <property type="term" value="F:glycosyltransferase activity"/>
    <property type="evidence" value="ECO:0007669"/>
    <property type="project" value="UniProtKB-KW"/>
</dbReference>
<evidence type="ECO:0000259" key="4">
    <source>
        <dbReference type="Pfam" id="PF00535"/>
    </source>
</evidence>
<evidence type="ECO:0000256" key="2">
    <source>
        <dbReference type="ARBA" id="ARBA00022679"/>
    </source>
</evidence>
<name>A0A382K9G7_9ZZZZ</name>
<dbReference type="EMBL" id="UINC01078527">
    <property type="protein sequence ID" value="SVC19687.1"/>
    <property type="molecule type" value="Genomic_DNA"/>
</dbReference>
<dbReference type="PANTHER" id="PTHR43630:SF1">
    <property type="entry name" value="POLY-BETA-1,6-N-ACETYL-D-GLUCOSAMINE SYNTHASE"/>
    <property type="match status" value="1"/>
</dbReference>
<organism evidence="5">
    <name type="scientific">marine metagenome</name>
    <dbReference type="NCBI Taxonomy" id="408172"/>
    <lineage>
        <taxon>unclassified sequences</taxon>
        <taxon>metagenomes</taxon>
        <taxon>ecological metagenomes</taxon>
    </lineage>
</organism>
<feature type="domain" description="Glycosyltransferase 2-like" evidence="4">
    <location>
        <begin position="40"/>
        <end position="172"/>
    </location>
</feature>
<evidence type="ECO:0000313" key="5">
    <source>
        <dbReference type="EMBL" id="SVC19687.1"/>
    </source>
</evidence>
<reference evidence="5" key="1">
    <citation type="submission" date="2018-05" db="EMBL/GenBank/DDBJ databases">
        <authorList>
            <person name="Lanie J.A."/>
            <person name="Ng W.-L."/>
            <person name="Kazmierczak K.M."/>
            <person name="Andrzejewski T.M."/>
            <person name="Davidsen T.M."/>
            <person name="Wayne K.J."/>
            <person name="Tettelin H."/>
            <person name="Glass J.I."/>
            <person name="Rusch D."/>
            <person name="Podicherti R."/>
            <person name="Tsui H.-C.T."/>
            <person name="Winkler M.E."/>
        </authorList>
    </citation>
    <scope>NUCLEOTIDE SEQUENCE</scope>
</reference>
<dbReference type="PANTHER" id="PTHR43630">
    <property type="entry name" value="POLY-BETA-1,6-N-ACETYL-D-GLUCOSAMINE SYNTHASE"/>
    <property type="match status" value="1"/>
</dbReference>
<dbReference type="Pfam" id="PF00535">
    <property type="entry name" value="Glycos_transf_2"/>
    <property type="match status" value="1"/>
</dbReference>
<dbReference type="InterPro" id="IPR029044">
    <property type="entry name" value="Nucleotide-diphossugar_trans"/>
</dbReference>
<dbReference type="InterPro" id="IPR001173">
    <property type="entry name" value="Glyco_trans_2-like"/>
</dbReference>
<feature type="non-terminal residue" evidence="5">
    <location>
        <position position="312"/>
    </location>
</feature>
<gene>
    <name evidence="5" type="ORF">METZ01_LOCUS272541</name>
</gene>
<keyword evidence="3" id="KW-0812">Transmembrane</keyword>
<dbReference type="Gene3D" id="3.90.550.10">
    <property type="entry name" value="Spore Coat Polysaccharide Biosynthesis Protein SpsA, Chain A"/>
    <property type="match status" value="1"/>
</dbReference>
<keyword evidence="1" id="KW-0328">Glycosyltransferase</keyword>
<evidence type="ECO:0000256" key="1">
    <source>
        <dbReference type="ARBA" id="ARBA00022676"/>
    </source>
</evidence>
<dbReference type="AlphaFoldDB" id="A0A382K9G7"/>
<evidence type="ECO:0000256" key="3">
    <source>
        <dbReference type="SAM" id="Phobius"/>
    </source>
</evidence>
<dbReference type="SUPFAM" id="SSF53448">
    <property type="entry name" value="Nucleotide-diphospho-sugar transferases"/>
    <property type="match status" value="1"/>
</dbReference>
<accession>A0A382K9G7</accession>
<proteinExistence type="predicted"/>
<keyword evidence="3" id="KW-1133">Transmembrane helix</keyword>
<sequence>MNLFLLLGTGFYFCFVVLIFSGLLFRKKINNIDHNLPKVSVVIAARNEEKNISFILDDLVNQSIDKNNFEILIANDRSDDITGEIIDQYASDYTFIKAIHIYNKTNMAPKKYALTQAIENSSGEIIVATDADCRVSKDWVKSMALLVQNTGKVVIGYSKIDSSNTLNQYQKIDFLGIMAANGGLLTHGIICSGSGQNLAYTKEDFYAINGFEPVKEHISGDDMYIVQKISLLRGAVFNYDPHSFVSTLPKNSIKDYLNQRIRWSSNSKFALTTSPLFFGFLLSAFFANCCILFSIIFYPVLSSFLIMIKFFL</sequence>
<protein>
    <recommendedName>
        <fullName evidence="4">Glycosyltransferase 2-like domain-containing protein</fullName>
    </recommendedName>
</protein>